<organism evidence="8 9">
    <name type="scientific">Armillaria solidipes</name>
    <dbReference type="NCBI Taxonomy" id="1076256"/>
    <lineage>
        <taxon>Eukaryota</taxon>
        <taxon>Fungi</taxon>
        <taxon>Dikarya</taxon>
        <taxon>Basidiomycota</taxon>
        <taxon>Agaricomycotina</taxon>
        <taxon>Agaricomycetes</taxon>
        <taxon>Agaricomycetidae</taxon>
        <taxon>Agaricales</taxon>
        <taxon>Marasmiineae</taxon>
        <taxon>Physalacriaceae</taxon>
        <taxon>Armillaria</taxon>
    </lineage>
</organism>
<dbReference type="EMBL" id="KZ293423">
    <property type="protein sequence ID" value="PBK71957.1"/>
    <property type="molecule type" value="Genomic_DNA"/>
</dbReference>
<dbReference type="InterPro" id="IPR036736">
    <property type="entry name" value="ACP-like_sf"/>
</dbReference>
<dbReference type="InterPro" id="IPR016036">
    <property type="entry name" value="Malonyl_transacylase_ACP-bd"/>
</dbReference>
<dbReference type="Pfam" id="PF00109">
    <property type="entry name" value="ketoacyl-synt"/>
    <property type="match status" value="2"/>
</dbReference>
<dbReference type="InterPro" id="IPR013968">
    <property type="entry name" value="PKS_KR"/>
</dbReference>
<feature type="region of interest" description="Disordered" evidence="6">
    <location>
        <begin position="1133"/>
        <end position="1156"/>
    </location>
</feature>
<dbReference type="InterPro" id="IPR020841">
    <property type="entry name" value="PKS_Beta-ketoAc_synthase_dom"/>
</dbReference>
<dbReference type="Pfam" id="PF07993">
    <property type="entry name" value="NAD_binding_4"/>
    <property type="match status" value="1"/>
</dbReference>
<keyword evidence="4" id="KW-0808">Transferase</keyword>
<evidence type="ECO:0000256" key="6">
    <source>
        <dbReference type="SAM" id="MobiDB-lite"/>
    </source>
</evidence>
<keyword evidence="2" id="KW-0596">Phosphopantetheine</keyword>
<dbReference type="InterPro" id="IPR001227">
    <property type="entry name" value="Ac_transferase_dom_sf"/>
</dbReference>
<dbReference type="SUPFAM" id="SSF53901">
    <property type="entry name" value="Thiolase-like"/>
    <property type="match status" value="1"/>
</dbReference>
<dbReference type="SUPFAM" id="SSF55048">
    <property type="entry name" value="Probable ACP-binding domain of malonyl-CoA ACP transacylase"/>
    <property type="match status" value="1"/>
</dbReference>
<keyword evidence="3" id="KW-0597">Phosphoprotein</keyword>
<dbReference type="SMART" id="SM00827">
    <property type="entry name" value="PKS_AT"/>
    <property type="match status" value="1"/>
</dbReference>
<dbReference type="InterPro" id="IPR057326">
    <property type="entry name" value="KR_dom"/>
</dbReference>
<feature type="compositionally biased region" description="Polar residues" evidence="6">
    <location>
        <begin position="1143"/>
        <end position="1153"/>
    </location>
</feature>
<dbReference type="Gene3D" id="3.40.50.720">
    <property type="entry name" value="NAD(P)-binding Rossmann-like Domain"/>
    <property type="match status" value="2"/>
</dbReference>
<dbReference type="Pfam" id="PF16197">
    <property type="entry name" value="KAsynt_C_assoc"/>
    <property type="match status" value="1"/>
</dbReference>
<dbReference type="Gene3D" id="3.40.47.10">
    <property type="match status" value="2"/>
</dbReference>
<dbReference type="Pfam" id="PF14765">
    <property type="entry name" value="PS-DH"/>
    <property type="match status" value="1"/>
</dbReference>
<evidence type="ECO:0000259" key="7">
    <source>
        <dbReference type="PROSITE" id="PS52004"/>
    </source>
</evidence>
<dbReference type="Gene3D" id="3.10.129.110">
    <property type="entry name" value="Polyketide synthase dehydratase"/>
    <property type="match status" value="2"/>
</dbReference>
<protein>
    <recommendedName>
        <fullName evidence="7">Ketosynthase family 3 (KS3) domain-containing protein</fullName>
    </recommendedName>
</protein>
<keyword evidence="9" id="KW-1185">Reference proteome</keyword>
<evidence type="ECO:0000256" key="1">
    <source>
        <dbReference type="ARBA" id="ARBA00005179"/>
    </source>
</evidence>
<dbReference type="SMART" id="SM00822">
    <property type="entry name" value="PKS_KR"/>
    <property type="match status" value="1"/>
</dbReference>
<dbReference type="InterPro" id="IPR016035">
    <property type="entry name" value="Acyl_Trfase/lysoPLipase"/>
</dbReference>
<name>A0A2H3C560_9AGAR</name>
<dbReference type="PANTHER" id="PTHR43775">
    <property type="entry name" value="FATTY ACID SYNTHASE"/>
    <property type="match status" value="1"/>
</dbReference>
<dbReference type="Pfam" id="PF21089">
    <property type="entry name" value="PKS_DH_N"/>
    <property type="match status" value="1"/>
</dbReference>
<evidence type="ECO:0000256" key="2">
    <source>
        <dbReference type="ARBA" id="ARBA00022450"/>
    </source>
</evidence>
<dbReference type="SUPFAM" id="SSF52151">
    <property type="entry name" value="FabD/lysophospholipase-like"/>
    <property type="match status" value="1"/>
</dbReference>
<dbReference type="STRING" id="1076256.A0A2H3C560"/>
<dbReference type="InterPro" id="IPR036291">
    <property type="entry name" value="NAD(P)-bd_dom_sf"/>
</dbReference>
<dbReference type="InterPro" id="IPR032821">
    <property type="entry name" value="PKS_assoc"/>
</dbReference>
<accession>A0A2H3C560</accession>
<dbReference type="InterPro" id="IPR050091">
    <property type="entry name" value="PKS_NRPS_Biosynth_Enz"/>
</dbReference>
<dbReference type="InterPro" id="IPR016039">
    <property type="entry name" value="Thiolase-like"/>
</dbReference>
<dbReference type="Proteomes" id="UP000218334">
    <property type="component" value="Unassembled WGS sequence"/>
</dbReference>
<evidence type="ECO:0000256" key="4">
    <source>
        <dbReference type="ARBA" id="ARBA00022679"/>
    </source>
</evidence>
<feature type="region of interest" description="Disordered" evidence="6">
    <location>
        <begin position="2014"/>
        <end position="2037"/>
    </location>
</feature>
<dbReference type="SMART" id="SM00825">
    <property type="entry name" value="PKS_KS"/>
    <property type="match status" value="1"/>
</dbReference>
<dbReference type="Pfam" id="PF00698">
    <property type="entry name" value="Acyl_transf_1"/>
    <property type="match status" value="1"/>
</dbReference>
<reference evidence="9" key="1">
    <citation type="journal article" date="2017" name="Nat. Ecol. Evol.">
        <title>Genome expansion and lineage-specific genetic innovations in the forest pathogenic fungi Armillaria.</title>
        <authorList>
            <person name="Sipos G."/>
            <person name="Prasanna A.N."/>
            <person name="Walter M.C."/>
            <person name="O'Connor E."/>
            <person name="Balint B."/>
            <person name="Krizsan K."/>
            <person name="Kiss B."/>
            <person name="Hess J."/>
            <person name="Varga T."/>
            <person name="Slot J."/>
            <person name="Riley R."/>
            <person name="Boka B."/>
            <person name="Rigling D."/>
            <person name="Barry K."/>
            <person name="Lee J."/>
            <person name="Mihaltcheva S."/>
            <person name="LaButti K."/>
            <person name="Lipzen A."/>
            <person name="Waldron R."/>
            <person name="Moloney N.M."/>
            <person name="Sperisen C."/>
            <person name="Kredics L."/>
            <person name="Vagvoelgyi C."/>
            <person name="Patrignani A."/>
            <person name="Fitzpatrick D."/>
            <person name="Nagy I."/>
            <person name="Doyle S."/>
            <person name="Anderson J.B."/>
            <person name="Grigoriev I.V."/>
            <person name="Gueldener U."/>
            <person name="Muensterkoetter M."/>
            <person name="Nagy L.G."/>
        </authorList>
    </citation>
    <scope>NUCLEOTIDE SEQUENCE [LARGE SCALE GENOMIC DNA]</scope>
    <source>
        <strain evidence="9">28-4</strain>
    </source>
</reference>
<dbReference type="PROSITE" id="PS52004">
    <property type="entry name" value="KS3_2"/>
    <property type="match status" value="1"/>
</dbReference>
<dbReference type="InterPro" id="IPR014043">
    <property type="entry name" value="Acyl_transferase_dom"/>
</dbReference>
<dbReference type="PANTHER" id="PTHR43775:SF37">
    <property type="entry name" value="SI:DKEY-61P9.11"/>
    <property type="match status" value="1"/>
</dbReference>
<dbReference type="InterPro" id="IPR014031">
    <property type="entry name" value="Ketoacyl_synth_C"/>
</dbReference>
<dbReference type="GO" id="GO:0004312">
    <property type="term" value="F:fatty acid synthase activity"/>
    <property type="evidence" value="ECO:0007669"/>
    <property type="project" value="TreeGrafter"/>
</dbReference>
<evidence type="ECO:0000256" key="3">
    <source>
        <dbReference type="ARBA" id="ARBA00022553"/>
    </source>
</evidence>
<dbReference type="GO" id="GO:0044550">
    <property type="term" value="P:secondary metabolite biosynthetic process"/>
    <property type="evidence" value="ECO:0007669"/>
    <property type="project" value="TreeGrafter"/>
</dbReference>
<proteinExistence type="predicted"/>
<dbReference type="InterPro" id="IPR049551">
    <property type="entry name" value="PKS_DH_C"/>
</dbReference>
<dbReference type="InterPro" id="IPR042104">
    <property type="entry name" value="PKS_dehydratase_sf"/>
</dbReference>
<keyword evidence="5" id="KW-0511">Multifunctional enzyme</keyword>
<comment type="pathway">
    <text evidence="1">Secondary metabolite biosynthesis.</text>
</comment>
<dbReference type="SUPFAM" id="SSF51735">
    <property type="entry name" value="NAD(P)-binding Rossmann-fold domains"/>
    <property type="match status" value="2"/>
</dbReference>
<evidence type="ECO:0000313" key="8">
    <source>
        <dbReference type="EMBL" id="PBK71957.1"/>
    </source>
</evidence>
<evidence type="ECO:0000313" key="9">
    <source>
        <dbReference type="Proteomes" id="UP000218334"/>
    </source>
</evidence>
<dbReference type="Pfam" id="PF00550">
    <property type="entry name" value="PP-binding"/>
    <property type="match status" value="1"/>
</dbReference>
<gene>
    <name evidence="8" type="ORF">ARMSODRAFT_1083280</name>
</gene>
<sequence>MALKSDSNTLPAVAIVGIFTELPGGQELPENLGYCAFFRFLLDKRQSYENIPLERFDIDAWYGKKNGSIVTKKGSFLKSIALCDPVEFGITSRDVATMAVSTRKLVEHSFLALLDAGIDYRGQNVGCFMSSTMETAYTADPTNAESAGSLAGYPSTATALYLAFQALRAGDCEAAVVSGCQLNYTVEDWIQYSDGKILSPDGERKPFDASADGFSRSEGVAVLVVKLLDRAISDGDHIYASILGVGVNSTGSAAPVSAPVADAQADAMRRAFAGTGHEPSEVDFVELHATGTAAGDPTEANWVGKAFQRDDVLPVGSVKGNIGHLEIASFFASVSKICSMFETKITHRGYSVSHLSARSSSGRPLISINSSGIGGANAHAVLEGPPSYVLPKDSSTDDGPTLLVTGGLSPRSASANADSLSALIKNHPSQARAISIVHGRQARQMTWRTYAIHNPKDSTLSFSPPTLCPRQSSRSPIIFVFSGQGPQHINMGGELFNVFPVFRDSVLRMDAIYESVVGHSLIHHTGLFTDRVENVSSLKSGVWPISIIIPSLAILQMALVDLLRSVGIVPDAVFGHSAGETPMLYGAGLASQEMALKLAIARGRAFILAEDADGCMAAMSCNSTQAEKIIQSARQDSSATSVLEIACFNGPDAVTISGHRVLVERAVDIARSEGIFATKLRSSVPVHSTLMEVCHDEFQDFVSQVFEEHPTAAPSLPVYSTVTGTQQMEAFASQYFWANTRQPVLFSSTAARVRKDYPDAIYVEIGPHPVLATYVENPQVKAVLCPLIRPRSSTPHSRTESYTFLDCLGRITVLGPKHSQVDFRRLNMYHGTLKVVPAIAYPFQRKEIPYYQGPPTQNTSRGHVRIARNGPLGQKDMNISASSHPSLIDHVICGEAIMPAAGYIEMAFAAGGRVLWNVAFEAIMPLSKNARPVKFQLDGCHWTVVSTVNSSKTSATQSHAQGHLSKANISRPPDLDINAFQSQNTQLNVENFYEALSYFAAADAEMISEGYTVHPAILDSCIHSAVHHRITGNMDPNSYFLPSRVEVVTLYDKPELDVLRKLLYAKIVRQKWMPDAIVFDVSLVGEDGQHILKLSGLQVERHHLSPVKPMSRSFEMVHQPYGLPTLPLHYPSEEKGPKPLFPENNSSRETPNGISPLDLILDETTERLRRAVDLIVDDSIRVLRILDLSVEDSICATLSLQLLHLTNERQVFLEYSSIGAGQTPFNDSDGCSYRNVVIDWDRARTDQHNSSVFYDIIIGINASISTSRIDILYDLLVPGVGGFMADVNAHSSGVLARGDSILIEAQKPVLQLPDVRFGHHNKLAPSILSFCLGKELAIRGDIIRLQSSKVPVIWIESTVDISGATARGFCRSLRREILGTRICLVLFSEIGSAQERGRYIEWLSHVKGLDHEAEFVVESDGRLCLPRLIPSPSSKVSKTSSTELAPKYWVVKDSGQITESPRPLVPKDHVLLSIELESTPIGGLRGSIISGPLSNFAIVHIGQLLPAPQWKDRLDALVPILIITRCIGFGSLNLEDRSRARECRVVLALRNGEGSDLGLRLVRTLEFFGVSTVLAYDEAPQLLAVVKSRDFVISDYDEHWESVRSICDFLHASLYLWDDPVSGTREEVGRNSWVVSDAFKILGAIELLPSPLLAQSRTPLDIVEAMEQELSSCLLRADVFYLLHGGIGSLGLQIALWMYQKGARKIVLTSRSGGQALSKKNPAAFRILSYLQEQPDLELRLECCDASSVSDTQRLLSRLPGCIGGCILLSAVWADGAYMKHTQDTYYHVFPAKVEAFRVLEQTLQISKLDFLVTLSSVTIFGNSGQTNYSSANTAVDFMTKDYPNAFALVAPAIIDSDTVIDPNTLLPNPSLVQFMPWAMTSRQLCECLEDGLKRLRSQAFWLYIPDLSWADVQTFCGSSPLYNHLVPPQVAPSEDTTTNYKVSVEELVCHSLDMSSEEISPEVPLTAYGLDSLSASRLSLALRPLVTITQLQLLGDVSIQDIWALVEKNNDQGPGENGKLHGDTISQGPSTDPDSRVDAMHAMVQTYSENFPPVSKKRTTSPIGKVVLVTGTTGALGCHILANLIFDPDVLHIYAVNRPGDIPIDERQRRAFLDRDLHVGMKKVTMMEVDLSVETRLLDKFADSITHIIHIGWLVDFNMGLSSYKANIQGLRNLIDFALASQARLVYASSIGVFQSDADDHPQAETHIDAEIAQGNGYGESKWVSEEILRLAPGLRYLVVRVGQLSGDSNGTWKVNEWFPSVIQSAPFLGCLPNEDKPVSWLPVHVAAQAIVDRIDILSPIIHIVHPKPAQWSKLAQVISEELNVELVPYAQWFKLLEKSALDAAALPAMRLLSYYKRNAEALLVKDTEAFGLPKVSAELVTAADFPQLDDNEVKKWLAYWRRSMVVVEESVPFFPK</sequence>
<dbReference type="InterPro" id="IPR009081">
    <property type="entry name" value="PP-bd_ACP"/>
</dbReference>
<feature type="domain" description="Ketosynthase family 3 (KS3)" evidence="7">
    <location>
        <begin position="10"/>
        <end position="384"/>
    </location>
</feature>
<dbReference type="InterPro" id="IPR013120">
    <property type="entry name" value="FAR_NAD-bd"/>
</dbReference>
<dbReference type="Pfam" id="PF02801">
    <property type="entry name" value="Ketoacyl-synt_C"/>
    <property type="match status" value="1"/>
</dbReference>
<dbReference type="GO" id="GO:0006633">
    <property type="term" value="P:fatty acid biosynthetic process"/>
    <property type="evidence" value="ECO:0007669"/>
    <property type="project" value="TreeGrafter"/>
</dbReference>
<dbReference type="InterPro" id="IPR049552">
    <property type="entry name" value="PKS_DH_N"/>
</dbReference>
<evidence type="ECO:0000256" key="5">
    <source>
        <dbReference type="ARBA" id="ARBA00023268"/>
    </source>
</evidence>
<dbReference type="InterPro" id="IPR014030">
    <property type="entry name" value="Ketoacyl_synth_N"/>
</dbReference>
<dbReference type="Pfam" id="PF08659">
    <property type="entry name" value="KR"/>
    <property type="match status" value="1"/>
</dbReference>
<dbReference type="CDD" id="cd00833">
    <property type="entry name" value="PKS"/>
    <property type="match status" value="1"/>
</dbReference>
<dbReference type="SUPFAM" id="SSF47336">
    <property type="entry name" value="ACP-like"/>
    <property type="match status" value="1"/>
</dbReference>
<dbReference type="Gene3D" id="3.40.366.10">
    <property type="entry name" value="Malonyl-Coenzyme A Acyl Carrier Protein, domain 2"/>
    <property type="match status" value="1"/>
</dbReference>